<comment type="caution">
    <text evidence="12">The sequence shown here is derived from an EMBL/GenBank/DDBJ whole genome shotgun (WGS) entry which is preliminary data.</text>
</comment>
<evidence type="ECO:0000256" key="3">
    <source>
        <dbReference type="ARBA" id="ARBA00004887"/>
    </source>
</evidence>
<dbReference type="GO" id="GO:0004746">
    <property type="term" value="F:riboflavin synthase activity"/>
    <property type="evidence" value="ECO:0007669"/>
    <property type="project" value="UniProtKB-EC"/>
</dbReference>
<feature type="repeat" description="Lumazine-binding" evidence="10">
    <location>
        <begin position="1"/>
        <end position="96"/>
    </location>
</feature>
<feature type="domain" description="Lumazine-binding" evidence="11">
    <location>
        <begin position="97"/>
        <end position="193"/>
    </location>
</feature>
<comment type="function">
    <text evidence="2">Catalyzes the dismutation of two molecules of 6,7-dimethyl-8-ribityllumazine, resulting in the formation of riboflavin and 5-amino-6-(D-ribitylamino)uracil.</text>
</comment>
<dbReference type="InterPro" id="IPR023366">
    <property type="entry name" value="ATP_synth_asu-like_sf"/>
</dbReference>
<dbReference type="InterPro" id="IPR017938">
    <property type="entry name" value="Riboflavin_synthase-like_b-brl"/>
</dbReference>
<dbReference type="RefSeq" id="WP_381480294.1">
    <property type="nucleotide sequence ID" value="NZ_JBHTLT010000037.1"/>
</dbReference>
<keyword evidence="13" id="KW-1185">Reference proteome</keyword>
<dbReference type="SUPFAM" id="SSF63380">
    <property type="entry name" value="Riboflavin synthase domain-like"/>
    <property type="match status" value="2"/>
</dbReference>
<evidence type="ECO:0000256" key="4">
    <source>
        <dbReference type="ARBA" id="ARBA00012827"/>
    </source>
</evidence>
<reference evidence="13" key="1">
    <citation type="journal article" date="2019" name="Int. J. Syst. Evol. Microbiol.">
        <title>The Global Catalogue of Microorganisms (GCM) 10K type strain sequencing project: providing services to taxonomists for standard genome sequencing and annotation.</title>
        <authorList>
            <consortium name="The Broad Institute Genomics Platform"/>
            <consortium name="The Broad Institute Genome Sequencing Center for Infectious Disease"/>
            <person name="Wu L."/>
            <person name="Ma J."/>
        </authorList>
    </citation>
    <scope>NUCLEOTIDE SEQUENCE [LARGE SCALE GENOMIC DNA]</scope>
    <source>
        <strain evidence="13">CCUG 53915</strain>
    </source>
</reference>
<evidence type="ECO:0000256" key="1">
    <source>
        <dbReference type="ARBA" id="ARBA00000968"/>
    </source>
</evidence>
<gene>
    <name evidence="12" type="primary">ribE</name>
    <name evidence="12" type="ORF">ACFQ38_07855</name>
</gene>
<sequence>MFTGIVEETGTVKEVKRSRNSMQLSIYCNTVLTDTAKGDSIAVNGVCLTVAYFTDSYFVADVMPETYFATALSELTLGNEVNLERAIAANGRFGGHFVTGHVDGTGKITAKRQSANALYMDIQIEQNLLRFVMNKGSITVDGTSLTVFDVKDDRFTISLIPVTQKDSVIARKQMGSKVNVECDILVKYMEQLLFKKNQYHSGDGLTIDKLASSGFLI</sequence>
<keyword evidence="8" id="KW-0677">Repeat</keyword>
<evidence type="ECO:0000259" key="11">
    <source>
        <dbReference type="PROSITE" id="PS51177"/>
    </source>
</evidence>
<dbReference type="PANTHER" id="PTHR21098">
    <property type="entry name" value="RIBOFLAVIN SYNTHASE ALPHA CHAIN"/>
    <property type="match status" value="1"/>
</dbReference>
<name>A0ABW3TW33_9BACL</name>
<dbReference type="EMBL" id="JBHTLT010000037">
    <property type="protein sequence ID" value="MFD1205016.1"/>
    <property type="molecule type" value="Genomic_DNA"/>
</dbReference>
<comment type="catalytic activity">
    <reaction evidence="1">
        <text>2 6,7-dimethyl-8-(1-D-ribityl)lumazine + H(+) = 5-amino-6-(D-ribitylamino)uracil + riboflavin</text>
        <dbReference type="Rhea" id="RHEA:20772"/>
        <dbReference type="ChEBI" id="CHEBI:15378"/>
        <dbReference type="ChEBI" id="CHEBI:15934"/>
        <dbReference type="ChEBI" id="CHEBI:57986"/>
        <dbReference type="ChEBI" id="CHEBI:58201"/>
        <dbReference type="EC" id="2.5.1.9"/>
    </reaction>
</comment>
<dbReference type="EC" id="2.5.1.9" evidence="4 9"/>
<comment type="pathway">
    <text evidence="3">Cofactor biosynthesis; riboflavin biosynthesis; riboflavin from 2-hydroxy-3-oxobutyl phosphate and 5-amino-6-(D-ribitylamino)uracil: step 2/2.</text>
</comment>
<evidence type="ECO:0000256" key="5">
    <source>
        <dbReference type="ARBA" id="ARBA00013950"/>
    </source>
</evidence>
<evidence type="ECO:0000256" key="2">
    <source>
        <dbReference type="ARBA" id="ARBA00002803"/>
    </source>
</evidence>
<accession>A0ABW3TW33</accession>
<evidence type="ECO:0000256" key="10">
    <source>
        <dbReference type="PROSITE-ProRule" id="PRU00524"/>
    </source>
</evidence>
<feature type="domain" description="Lumazine-binding" evidence="11">
    <location>
        <begin position="1"/>
        <end position="96"/>
    </location>
</feature>
<feature type="repeat" description="Lumazine-binding" evidence="10">
    <location>
        <begin position="97"/>
        <end position="193"/>
    </location>
</feature>
<dbReference type="PANTHER" id="PTHR21098:SF12">
    <property type="entry name" value="RIBOFLAVIN SYNTHASE"/>
    <property type="match status" value="1"/>
</dbReference>
<dbReference type="NCBIfam" id="TIGR00187">
    <property type="entry name" value="ribE"/>
    <property type="match status" value="1"/>
</dbReference>
<proteinExistence type="predicted"/>
<keyword evidence="6" id="KW-0686">Riboflavin biosynthesis</keyword>
<dbReference type="Gene3D" id="2.40.30.20">
    <property type="match status" value="2"/>
</dbReference>
<dbReference type="Pfam" id="PF00677">
    <property type="entry name" value="Lum_binding"/>
    <property type="match status" value="2"/>
</dbReference>
<keyword evidence="7 12" id="KW-0808">Transferase</keyword>
<dbReference type="InterPro" id="IPR001783">
    <property type="entry name" value="Lumazine-bd"/>
</dbReference>
<evidence type="ECO:0000256" key="8">
    <source>
        <dbReference type="ARBA" id="ARBA00022737"/>
    </source>
</evidence>
<dbReference type="CDD" id="cd00402">
    <property type="entry name" value="Riboflavin_synthase_like"/>
    <property type="match status" value="1"/>
</dbReference>
<protein>
    <recommendedName>
        <fullName evidence="5 9">Riboflavin synthase</fullName>
        <ecNumber evidence="4 9">2.5.1.9</ecNumber>
    </recommendedName>
</protein>
<dbReference type="Proteomes" id="UP001597231">
    <property type="component" value="Unassembled WGS sequence"/>
</dbReference>
<evidence type="ECO:0000313" key="12">
    <source>
        <dbReference type="EMBL" id="MFD1205016.1"/>
    </source>
</evidence>
<dbReference type="NCBIfam" id="NF009566">
    <property type="entry name" value="PRK13020.1"/>
    <property type="match status" value="1"/>
</dbReference>
<dbReference type="NCBIfam" id="NF006767">
    <property type="entry name" value="PRK09289.1"/>
    <property type="match status" value="1"/>
</dbReference>
<evidence type="ECO:0000256" key="7">
    <source>
        <dbReference type="ARBA" id="ARBA00022679"/>
    </source>
</evidence>
<dbReference type="PROSITE" id="PS51177">
    <property type="entry name" value="LUMAZINE_BIND"/>
    <property type="match status" value="2"/>
</dbReference>
<evidence type="ECO:0000256" key="6">
    <source>
        <dbReference type="ARBA" id="ARBA00022619"/>
    </source>
</evidence>
<organism evidence="12 13">
    <name type="scientific">Sporosarcina contaminans</name>
    <dbReference type="NCBI Taxonomy" id="633403"/>
    <lineage>
        <taxon>Bacteria</taxon>
        <taxon>Bacillati</taxon>
        <taxon>Bacillota</taxon>
        <taxon>Bacilli</taxon>
        <taxon>Bacillales</taxon>
        <taxon>Caryophanaceae</taxon>
        <taxon>Sporosarcina</taxon>
    </lineage>
</organism>
<dbReference type="PIRSF" id="PIRSF000498">
    <property type="entry name" value="Riboflavin_syn_A"/>
    <property type="match status" value="1"/>
</dbReference>
<evidence type="ECO:0000256" key="9">
    <source>
        <dbReference type="NCBIfam" id="TIGR00187"/>
    </source>
</evidence>
<evidence type="ECO:0000313" key="13">
    <source>
        <dbReference type="Proteomes" id="UP001597231"/>
    </source>
</evidence>
<dbReference type="InterPro" id="IPR026017">
    <property type="entry name" value="Lumazine-bd_dom"/>
</dbReference>